<sequence length="227" mass="25661">MLLVPRRKPVLFGGPSVASSIQQYRKLFDVRPPVQRDDLYELSEQQRPGCALIIDGLFGSAMAISPIECIDLMKRGWLLYGASSMGALRAADCCTVGMMGIGDIFNGFHFGYFHSDSDVAVKYDAKNYSEITVPYVQVDHVVSILKPQKRIPDAKARLVLNALKKIPWHDRYPTLIADHLHELFKGVKRENLLEYLTSVQYSLKIKDAVMAANLIARYYSKKDMDFI</sequence>
<proteinExistence type="predicted"/>
<gene>
    <name evidence="3" type="ORF">ALQ39_200102</name>
    <name evidence="2" type="ORF">ALQ86_200167</name>
</gene>
<comment type="caution">
    <text evidence="2">The sequence shown here is derived from an EMBL/GenBank/DDBJ whole genome shotgun (WGS) entry which is preliminary data.</text>
</comment>
<accession>A0A125N2Z7</accession>
<dbReference type="Proteomes" id="UP000272627">
    <property type="component" value="Unassembled WGS sequence"/>
</dbReference>
<evidence type="ECO:0000313" key="2">
    <source>
        <dbReference type="EMBL" id="RMM03524.1"/>
    </source>
</evidence>
<evidence type="ECO:0000313" key="5">
    <source>
        <dbReference type="Proteomes" id="UP000275613"/>
    </source>
</evidence>
<dbReference type="Proteomes" id="UP000275613">
    <property type="component" value="Unassembled WGS sequence"/>
</dbReference>
<evidence type="ECO:0000313" key="4">
    <source>
        <dbReference type="Proteomes" id="UP000272627"/>
    </source>
</evidence>
<evidence type="ECO:0000259" key="1">
    <source>
        <dbReference type="Pfam" id="PF07812"/>
    </source>
</evidence>
<feature type="domain" description="TfuA-like core" evidence="1">
    <location>
        <begin position="55"/>
        <end position="171"/>
    </location>
</feature>
<name>A0A125N2Z7_PSEA0</name>
<protein>
    <recommendedName>
        <fullName evidence="1">TfuA-like core domain-containing protein</fullName>
    </recommendedName>
</protein>
<dbReference type="AlphaFoldDB" id="A0A125N2Z7"/>
<dbReference type="EMBL" id="RBOA01000051">
    <property type="protein sequence ID" value="RMM03524.1"/>
    <property type="molecule type" value="Genomic_DNA"/>
</dbReference>
<dbReference type="Pfam" id="PF07812">
    <property type="entry name" value="TfuA"/>
    <property type="match status" value="1"/>
</dbReference>
<dbReference type="InterPro" id="IPR012924">
    <property type="entry name" value="TfuA_core"/>
</dbReference>
<dbReference type="EMBL" id="RBPV01000229">
    <property type="protein sequence ID" value="RMO58487.1"/>
    <property type="molecule type" value="Genomic_DNA"/>
</dbReference>
<organism evidence="2 4">
    <name type="scientific">Pseudomonas amygdali pv. eriobotryae</name>
    <dbReference type="NCBI Taxonomy" id="129137"/>
    <lineage>
        <taxon>Bacteria</taxon>
        <taxon>Pseudomonadati</taxon>
        <taxon>Pseudomonadota</taxon>
        <taxon>Gammaproteobacteria</taxon>
        <taxon>Pseudomonadales</taxon>
        <taxon>Pseudomonadaceae</taxon>
        <taxon>Pseudomonas</taxon>
        <taxon>Pseudomonas amygdali</taxon>
    </lineage>
</organism>
<evidence type="ECO:0000313" key="3">
    <source>
        <dbReference type="EMBL" id="RMO58487.1"/>
    </source>
</evidence>
<dbReference type="RefSeq" id="WP_057422963.1">
    <property type="nucleotide sequence ID" value="NZ_BMZW01000074.1"/>
</dbReference>
<reference evidence="4 5" key="1">
    <citation type="submission" date="2018-08" db="EMBL/GenBank/DDBJ databases">
        <title>Recombination of ecologically and evolutionarily significant loci maintains genetic cohesion in the Pseudomonas syringae species complex.</title>
        <authorList>
            <person name="Dillon M."/>
            <person name="Thakur S."/>
            <person name="Almeida R.N.D."/>
            <person name="Weir B.S."/>
            <person name="Guttman D.S."/>
        </authorList>
    </citation>
    <scope>NUCLEOTIDE SEQUENCE [LARGE SCALE GENOMIC DNA]</scope>
    <source>
        <strain evidence="3 5">ICMP 4316</strain>
        <strain evidence="2 4">ICMP 8636</strain>
    </source>
</reference>